<dbReference type="AlphaFoldDB" id="A0A8S1RG64"/>
<name>A0A8S1RG64_9CILI</name>
<feature type="transmembrane region" description="Helical" evidence="1">
    <location>
        <begin position="33"/>
        <end position="54"/>
    </location>
</feature>
<evidence type="ECO:0000256" key="1">
    <source>
        <dbReference type="SAM" id="Phobius"/>
    </source>
</evidence>
<keyword evidence="1" id="KW-1133">Transmembrane helix</keyword>
<keyword evidence="3" id="KW-1185">Reference proteome</keyword>
<evidence type="ECO:0008006" key="4">
    <source>
        <dbReference type="Google" id="ProtNLM"/>
    </source>
</evidence>
<protein>
    <recommendedName>
        <fullName evidence="4">Transmembrane protein</fullName>
    </recommendedName>
</protein>
<keyword evidence="1" id="KW-0472">Membrane</keyword>
<evidence type="ECO:0000313" key="3">
    <source>
        <dbReference type="Proteomes" id="UP000692954"/>
    </source>
</evidence>
<proteinExistence type="predicted"/>
<accession>A0A8S1RG64</accession>
<gene>
    <name evidence="2" type="ORF">PSON_ATCC_30995.1.T1700004</name>
</gene>
<dbReference type="EMBL" id="CAJJDN010000170">
    <property type="protein sequence ID" value="CAD8126707.1"/>
    <property type="molecule type" value="Genomic_DNA"/>
</dbReference>
<keyword evidence="1" id="KW-0812">Transmembrane</keyword>
<organism evidence="2 3">
    <name type="scientific">Paramecium sonneborni</name>
    <dbReference type="NCBI Taxonomy" id="65129"/>
    <lineage>
        <taxon>Eukaryota</taxon>
        <taxon>Sar</taxon>
        <taxon>Alveolata</taxon>
        <taxon>Ciliophora</taxon>
        <taxon>Intramacronucleata</taxon>
        <taxon>Oligohymenophorea</taxon>
        <taxon>Peniculida</taxon>
        <taxon>Parameciidae</taxon>
        <taxon>Paramecium</taxon>
    </lineage>
</organism>
<reference evidence="2" key="1">
    <citation type="submission" date="2021-01" db="EMBL/GenBank/DDBJ databases">
        <authorList>
            <consortium name="Genoscope - CEA"/>
            <person name="William W."/>
        </authorList>
    </citation>
    <scope>NUCLEOTIDE SEQUENCE</scope>
</reference>
<comment type="caution">
    <text evidence="2">The sequence shown here is derived from an EMBL/GenBank/DDBJ whole genome shotgun (WGS) entry which is preliminary data.</text>
</comment>
<dbReference type="GO" id="GO:0008270">
    <property type="term" value="F:zinc ion binding"/>
    <property type="evidence" value="ECO:0007669"/>
    <property type="project" value="TreeGrafter"/>
</dbReference>
<dbReference type="OrthoDB" id="10336620at2759"/>
<dbReference type="Proteomes" id="UP000692954">
    <property type="component" value="Unassembled WGS sequence"/>
</dbReference>
<evidence type="ECO:0000313" key="2">
    <source>
        <dbReference type="EMBL" id="CAD8126707.1"/>
    </source>
</evidence>
<sequence length="465" mass="54277">MKNVFNTIVQLDVFGVPINLLTNEKESPFKSKVGGLITLIASGISFAYFLYIILEWTNNQIPPNISFKQETIGYSQFHINEAMIQLILLDFSGDQNNIVTPKLYTIENTTITDPPITLFSSGEYLFTLSLTNITLVLNHEIFPNEDHQKMKQYLLIFEICSNNTLNNDSYCADQNVINDYVQKFHGFLFLTIKLNQLNQITREMEQFNKQYSTSFDISNPQYSQVMLKQQETIIDDGFLFNNYHNYQFINNYELIHQQVDSYFASKFLSQMLKEQLNFTSFGCYLFRLDNISIKELVTMPKLGQILAQVGSIVQVIFLLKYIALFYNNKLLENQLLHEIVSMYYPELKNVKLSLFNQYQINEQNIKCTIEDFRVKYNFLLKRAKDKCKLNNILYEISRIQFIIQSQFGDQILSQSHSLGSKLQNNNFDIENCRETNRLTVKPINSIDLENDQNIIEPLDILSKQP</sequence>
<dbReference type="PANTHER" id="PTHR12621">
    <property type="entry name" value="CYSTEINE AND HISTIDINE-RICH DOMAIN CHORD -CONTAINING PROTEIN"/>
    <property type="match status" value="1"/>
</dbReference>
<dbReference type="PANTHER" id="PTHR12621:SF7">
    <property type="entry name" value="CYSTEINE AND HISTIDINE-RICH DOMAIN-CONTAINING PROTEIN 1"/>
    <property type="match status" value="1"/>
</dbReference>